<dbReference type="EMBL" id="MDYO01000137">
    <property type="protein sequence ID" value="OQD83903.1"/>
    <property type="molecule type" value="Genomic_DNA"/>
</dbReference>
<sequence length="17" mass="1916">MTSVAIKNQKPVYPLQV</sequence>
<organism evidence="1 3">
    <name type="scientific">Penicillium solitum</name>
    <dbReference type="NCBI Taxonomy" id="60172"/>
    <lineage>
        <taxon>Eukaryota</taxon>
        <taxon>Fungi</taxon>
        <taxon>Dikarya</taxon>
        <taxon>Ascomycota</taxon>
        <taxon>Pezizomycotina</taxon>
        <taxon>Eurotiomycetes</taxon>
        <taxon>Eurotiomycetidae</taxon>
        <taxon>Eurotiales</taxon>
        <taxon>Aspergillaceae</taxon>
        <taxon>Penicillium</taxon>
    </lineage>
</organism>
<dbReference type="EMBL" id="MDYO01000005">
    <property type="protein sequence ID" value="OQE01082.1"/>
    <property type="molecule type" value="Genomic_DNA"/>
</dbReference>
<evidence type="ECO:0000313" key="1">
    <source>
        <dbReference type="EMBL" id="OQD83903.1"/>
    </source>
</evidence>
<accession>A0A1V6Q3R5</accession>
<protein>
    <submittedName>
        <fullName evidence="1">Uncharacterized protein</fullName>
    </submittedName>
</protein>
<evidence type="ECO:0000313" key="3">
    <source>
        <dbReference type="Proteomes" id="UP000191612"/>
    </source>
</evidence>
<comment type="caution">
    <text evidence="1">The sequence shown here is derived from an EMBL/GenBank/DDBJ whole genome shotgun (WGS) entry which is preliminary data.</text>
</comment>
<reference evidence="1" key="1">
    <citation type="submission" date="2016-08" db="EMBL/GenBank/DDBJ databases">
        <title>Uncovering the secondary metabolism of Penicillium species provides insights into the evolution of 6-MSA pathways.</title>
        <authorList>
            <person name="Nielsen J.C."/>
            <person name="Nielsen J."/>
        </authorList>
    </citation>
    <scope>NUCLEOTIDE SEQUENCE [LARGE SCALE GENOMIC DNA]</scope>
    <source>
        <strain evidence="1">IBT 29525</strain>
    </source>
</reference>
<dbReference type="AlphaFoldDB" id="A0A1V6Q3R5"/>
<dbReference type="Proteomes" id="UP000191612">
    <property type="component" value="Unassembled WGS sequence"/>
</dbReference>
<reference evidence="3" key="2">
    <citation type="journal article" date="2017" name="Nat. Microbiol.">
        <title>Global analysis of biosynthetic gene clusters reveals vast potential of secondary metabolite production in Penicillium species.</title>
        <authorList>
            <person name="Nielsen J.C."/>
            <person name="Grijseels S."/>
            <person name="Prigent S."/>
            <person name="Ji B."/>
            <person name="Dainat J."/>
            <person name="Nielsen K.F."/>
            <person name="Frisvad J.C."/>
            <person name="Workman M."/>
            <person name="Nielsen J."/>
        </authorList>
    </citation>
    <scope>NUCLEOTIDE SEQUENCE [LARGE SCALE GENOMIC DNA]</scope>
    <source>
        <strain evidence="3">IBT 29525</strain>
    </source>
</reference>
<gene>
    <name evidence="2" type="ORF">PENSOL_c005G00015</name>
    <name evidence="1" type="ORF">PENSOL_c138G08435</name>
</gene>
<keyword evidence="3" id="KW-1185">Reference proteome</keyword>
<name>A0A1V6Q3R5_9EURO</name>
<proteinExistence type="predicted"/>
<evidence type="ECO:0000313" key="2">
    <source>
        <dbReference type="EMBL" id="OQE01082.1"/>
    </source>
</evidence>